<dbReference type="PANTHER" id="PTHR43639:SF1">
    <property type="entry name" value="SHORT-CHAIN DEHYDROGENASE_REDUCTASE FAMILY PROTEIN"/>
    <property type="match status" value="1"/>
</dbReference>
<sequence length="256" mass="27039">MGEQRYTDLDGASVFITGGGAGIGAALTEGFLEQGARVAFVQRSDASEFCDEMAARHGSRPLFLPCDVTDTEALRRCIAEAAEAHGPISVLVNNVANDARHDTLDMEEADWEAALAVNLRPYFFATQAVVPMMKRMGGGTIVNFSSISYMVGAAEMPAYTAANGAITALTRGHAREFGRDGIRVNAVAPGWVLTERQMRLWASPEALGAFLERQCIGRHLTPVDMVGPVLFLASSASSVITGQCIAADGGVVTVAA</sequence>
<accession>A0A0W7WL89</accession>
<dbReference type="EMBL" id="LPXO01000004">
    <property type="protein sequence ID" value="KUF11287.1"/>
    <property type="molecule type" value="Genomic_DNA"/>
</dbReference>
<evidence type="ECO:0000313" key="5">
    <source>
        <dbReference type="Proteomes" id="UP000054396"/>
    </source>
</evidence>
<dbReference type="SUPFAM" id="SSF51735">
    <property type="entry name" value="NAD(P)-binding Rossmann-fold domains"/>
    <property type="match status" value="1"/>
</dbReference>
<protein>
    <submittedName>
        <fullName evidence="4">3-oxoacyl-ACP reductase</fullName>
    </submittedName>
</protein>
<dbReference type="InterPro" id="IPR002347">
    <property type="entry name" value="SDR_fam"/>
</dbReference>
<dbReference type="SMART" id="SM00822">
    <property type="entry name" value="PKS_KR"/>
    <property type="match status" value="1"/>
</dbReference>
<comment type="similarity">
    <text evidence="1">Belongs to the short-chain dehydrogenases/reductases (SDR) family.</text>
</comment>
<dbReference type="Pfam" id="PF13561">
    <property type="entry name" value="adh_short_C2"/>
    <property type="match status" value="1"/>
</dbReference>
<dbReference type="InterPro" id="IPR057326">
    <property type="entry name" value="KR_dom"/>
</dbReference>
<name>A0A0W7WL89_9RHOB</name>
<dbReference type="Proteomes" id="UP000054396">
    <property type="component" value="Unassembled WGS sequence"/>
</dbReference>
<dbReference type="PRINTS" id="PR00081">
    <property type="entry name" value="GDHRDH"/>
</dbReference>
<dbReference type="RefSeq" id="WP_058861951.1">
    <property type="nucleotide sequence ID" value="NZ_LPXO01000004.1"/>
</dbReference>
<evidence type="ECO:0000256" key="1">
    <source>
        <dbReference type="ARBA" id="ARBA00006484"/>
    </source>
</evidence>
<dbReference type="Gene3D" id="3.40.50.720">
    <property type="entry name" value="NAD(P)-binding Rossmann-like Domain"/>
    <property type="match status" value="1"/>
</dbReference>
<dbReference type="FunFam" id="3.40.50.720:FF:000084">
    <property type="entry name" value="Short-chain dehydrogenase reductase"/>
    <property type="match status" value="1"/>
</dbReference>
<dbReference type="GO" id="GO:0016491">
    <property type="term" value="F:oxidoreductase activity"/>
    <property type="evidence" value="ECO:0007669"/>
    <property type="project" value="UniProtKB-KW"/>
</dbReference>
<keyword evidence="2" id="KW-0560">Oxidoreductase</keyword>
<dbReference type="AlphaFoldDB" id="A0A0W7WL89"/>
<dbReference type="InterPro" id="IPR036291">
    <property type="entry name" value="NAD(P)-bd_dom_sf"/>
</dbReference>
<dbReference type="STRING" id="1685382.AVJ23_09600"/>
<dbReference type="PRINTS" id="PR00080">
    <property type="entry name" value="SDRFAMILY"/>
</dbReference>
<dbReference type="CDD" id="cd05233">
    <property type="entry name" value="SDR_c"/>
    <property type="match status" value="1"/>
</dbReference>
<comment type="caution">
    <text evidence="4">The sequence shown here is derived from an EMBL/GenBank/DDBJ whole genome shotgun (WGS) entry which is preliminary data.</text>
</comment>
<proteinExistence type="inferred from homology"/>
<evidence type="ECO:0000256" key="2">
    <source>
        <dbReference type="ARBA" id="ARBA00023002"/>
    </source>
</evidence>
<reference evidence="4 5" key="1">
    <citation type="submission" date="2015-12" db="EMBL/GenBank/DDBJ databases">
        <authorList>
            <person name="Shamseldin A."/>
            <person name="Moawad H."/>
            <person name="Abd El-Rahim W.M."/>
            <person name="Sadowsky M.J."/>
        </authorList>
    </citation>
    <scope>NUCLEOTIDE SEQUENCE [LARGE SCALE GENOMIC DNA]</scope>
    <source>
        <strain evidence="4 5">SJ5A-1</strain>
    </source>
</reference>
<organism evidence="4 5">
    <name type="scientific">Pseudoponticoccus marisrubri</name>
    <dbReference type="NCBI Taxonomy" id="1685382"/>
    <lineage>
        <taxon>Bacteria</taxon>
        <taxon>Pseudomonadati</taxon>
        <taxon>Pseudomonadota</taxon>
        <taxon>Alphaproteobacteria</taxon>
        <taxon>Rhodobacterales</taxon>
        <taxon>Roseobacteraceae</taxon>
        <taxon>Pseudoponticoccus</taxon>
    </lineage>
</organism>
<feature type="domain" description="Ketoreductase" evidence="3">
    <location>
        <begin position="12"/>
        <end position="191"/>
    </location>
</feature>
<gene>
    <name evidence="4" type="ORF">AVJ23_09600</name>
</gene>
<dbReference type="PANTHER" id="PTHR43639">
    <property type="entry name" value="OXIDOREDUCTASE, SHORT-CHAIN DEHYDROGENASE/REDUCTASE FAMILY (AFU_ORTHOLOGUE AFUA_5G02870)"/>
    <property type="match status" value="1"/>
</dbReference>
<evidence type="ECO:0000259" key="3">
    <source>
        <dbReference type="SMART" id="SM00822"/>
    </source>
</evidence>
<evidence type="ECO:0000313" key="4">
    <source>
        <dbReference type="EMBL" id="KUF11287.1"/>
    </source>
</evidence>
<dbReference type="OrthoDB" id="9789398at2"/>
<keyword evidence="5" id="KW-1185">Reference proteome</keyword>